<reference evidence="1 2" key="1">
    <citation type="submission" date="2012-02" db="EMBL/GenBank/DDBJ databases">
        <title>Complete sequence of chromosome of Singulisphaera acidiphila DSM 18658.</title>
        <authorList>
            <consortium name="US DOE Joint Genome Institute (JGI-PGF)"/>
            <person name="Lucas S."/>
            <person name="Copeland A."/>
            <person name="Lapidus A."/>
            <person name="Glavina del Rio T."/>
            <person name="Dalin E."/>
            <person name="Tice H."/>
            <person name="Bruce D."/>
            <person name="Goodwin L."/>
            <person name="Pitluck S."/>
            <person name="Peters L."/>
            <person name="Ovchinnikova G."/>
            <person name="Chertkov O."/>
            <person name="Kyrpides N."/>
            <person name="Mavromatis K."/>
            <person name="Ivanova N."/>
            <person name="Brettin T."/>
            <person name="Detter J.C."/>
            <person name="Han C."/>
            <person name="Larimer F."/>
            <person name="Land M."/>
            <person name="Hauser L."/>
            <person name="Markowitz V."/>
            <person name="Cheng J.-F."/>
            <person name="Hugenholtz P."/>
            <person name="Woyke T."/>
            <person name="Wu D."/>
            <person name="Tindall B."/>
            <person name="Pomrenke H."/>
            <person name="Brambilla E."/>
            <person name="Klenk H.-P."/>
            <person name="Eisen J.A."/>
        </authorList>
    </citation>
    <scope>NUCLEOTIDE SEQUENCE [LARGE SCALE GENOMIC DNA]</scope>
    <source>
        <strain evidence="2">ATCC BAA-1392 / DSM 18658 / VKM B-2454 / MOB10</strain>
    </source>
</reference>
<dbReference type="STRING" id="886293.Sinac_4167"/>
<keyword evidence="2" id="KW-1185">Reference proteome</keyword>
<proteinExistence type="predicted"/>
<gene>
    <name evidence="1" type="ordered locus">Sinac_4167</name>
</gene>
<organism evidence="1 2">
    <name type="scientific">Singulisphaera acidiphila (strain ATCC BAA-1392 / DSM 18658 / VKM B-2454 / MOB10)</name>
    <dbReference type="NCBI Taxonomy" id="886293"/>
    <lineage>
        <taxon>Bacteria</taxon>
        <taxon>Pseudomonadati</taxon>
        <taxon>Planctomycetota</taxon>
        <taxon>Planctomycetia</taxon>
        <taxon>Isosphaerales</taxon>
        <taxon>Isosphaeraceae</taxon>
        <taxon>Singulisphaera</taxon>
    </lineage>
</organism>
<dbReference type="HOGENOM" id="CLU_930339_0_0_0"/>
<dbReference type="AlphaFoldDB" id="L0DG93"/>
<dbReference type="EMBL" id="CP003364">
    <property type="protein sequence ID" value="AGA28374.1"/>
    <property type="molecule type" value="Genomic_DNA"/>
</dbReference>
<dbReference type="RefSeq" id="WP_015247502.1">
    <property type="nucleotide sequence ID" value="NC_019892.1"/>
</dbReference>
<protein>
    <submittedName>
        <fullName evidence="1">Uncharacterized protein</fullName>
    </submittedName>
</protein>
<evidence type="ECO:0000313" key="1">
    <source>
        <dbReference type="EMBL" id="AGA28374.1"/>
    </source>
</evidence>
<dbReference type="KEGG" id="saci:Sinac_4167"/>
<accession>L0DG93</accession>
<name>L0DG93_SINAD</name>
<evidence type="ECO:0000313" key="2">
    <source>
        <dbReference type="Proteomes" id="UP000010798"/>
    </source>
</evidence>
<sequence>MSIETSNAVERILTLERKFFRLRKNIDDLVAWRVPGAEQQLAISWAVAGRRGCTTTFTGKVVGSPALGATELPGSSIRIVGRQSGLDYGTFSLPLGTYSIDLILDPADFSFDLYAIGPGTRFNQSPAPVTQYLQTSQCRPTTFAPITCTPATGYRYWSGPCSFPVATTLNWTSSLHGSGTLIWQAFSDTWQSGGAGSFPTYAYGICPARPSIPLSFSTPGTTATGGLPPGCFAVSYPGDAFRCPNASGGIGSVESYSRVLIASPQCADVATKFDMTYAIPGGTGAIFGPSNQTFRIWEP</sequence>
<dbReference type="Proteomes" id="UP000010798">
    <property type="component" value="Chromosome"/>
</dbReference>